<keyword evidence="2" id="KW-0812">Transmembrane</keyword>
<accession>A0A1K2DXX4</accession>
<reference evidence="3 4" key="1">
    <citation type="submission" date="2016-11" db="EMBL/GenBank/DDBJ databases">
        <authorList>
            <person name="Jaros S."/>
            <person name="Januszkiewicz K."/>
            <person name="Wedrychowicz H."/>
        </authorList>
    </citation>
    <scope>NUCLEOTIDE SEQUENCE [LARGE SCALE GENOMIC DNA]</scope>
    <source>
        <strain evidence="3 4">OK807</strain>
    </source>
</reference>
<sequence>MRLRRGITIGVVAAGGAVTTMLVGLVTNAVSESEWPGWLGWLQRHAWFSFAMLGGATVGLTMLLAALSETRTPQQSPEPHQPGSGTEPPGAALVLRSLPRDTAAFTDRSAELESLVRSVRISQESGSALPVHVIDGMPGVGKTTFAVHAGHVLSERFPDGQLFVNLNGHTTGRAPVQATEALASLLAATGVPVQRIPVGDDVGAVAEARAAMWRSRLADKKALLILDNAASYRQFEPLLPGGSGCLVLVTSRKRLAAYEEVVLPVAALPPEHSVDLFVRLSGRPADSLDHAVLAELVGLCGYLPLGVSLLAARLRHHPLWSAEDLRARLVAARDRLGELRAGERAVAATFDLSYRDLAPERQRFFQRLGFYPGTDLDAYAGAALGSVSVAAAREQLDALYDAHLIDEHPGSRYRLHDLLRDYARGLADEGGTMEQVQAVQRVCTYYLAALSVANGHILRGGTATPAPPGVAAQVETPPMESRTAALGWLENERANVLACIRRANSLALHELVVRMAAAMAPFLRQAGPWDQAVSLHRTAAEAARHTGNRRALAGALAEVGVVRRFMAAYPEAIEALNEAVTEYEAVGERRGKADALNQAGIVSYMIADNDAAARAQTEALALYRDIGDRLGQANALADLGMVRRQTSQFDVAVEEQTEALSIYRELGDRYGEANSLRDLGIVHCLMGEYELATRRHRQAFDIYQELDDRVHQAYALNELGVVRRLTGDLPGAREAHAQALEHYTELGERFGRANSVRHLGVLDRVEGNVTEAIRVLEDALDSYRDLGSRGGEAASLGELGVAHGIVAEQDHAVEAFQQSLEILRELGDRCGEAEVLNHWGMLLHASGDWTASRGYFEQALGLARDIRCPLEQARALEGIGRCDWMADGPAQAEGSLSEALAVYRRLGVNGAADTLERLLASQAG</sequence>
<dbReference type="SUPFAM" id="SSF48452">
    <property type="entry name" value="TPR-like"/>
    <property type="match status" value="2"/>
</dbReference>
<dbReference type="RefSeq" id="WP_177328212.1">
    <property type="nucleotide sequence ID" value="NZ_CP109381.1"/>
</dbReference>
<gene>
    <name evidence="3" type="ORF">SAMN02787144_101619</name>
</gene>
<dbReference type="SUPFAM" id="SSF52540">
    <property type="entry name" value="P-loop containing nucleoside triphosphate hydrolases"/>
    <property type="match status" value="1"/>
</dbReference>
<dbReference type="InterPro" id="IPR019734">
    <property type="entry name" value="TPR_rpt"/>
</dbReference>
<keyword evidence="2" id="KW-1133">Transmembrane helix</keyword>
<dbReference type="PANTHER" id="PTHR47691">
    <property type="entry name" value="REGULATOR-RELATED"/>
    <property type="match status" value="1"/>
</dbReference>
<dbReference type="EMBL" id="FPJO01000016">
    <property type="protein sequence ID" value="SFY27931.1"/>
    <property type="molecule type" value="Genomic_DNA"/>
</dbReference>
<dbReference type="SMART" id="SM00028">
    <property type="entry name" value="TPR"/>
    <property type="match status" value="7"/>
</dbReference>
<dbReference type="GO" id="GO:0043531">
    <property type="term" value="F:ADP binding"/>
    <property type="evidence" value="ECO:0007669"/>
    <property type="project" value="InterPro"/>
</dbReference>
<name>A0A1K2DXX4_STRAR</name>
<evidence type="ECO:0000313" key="3">
    <source>
        <dbReference type="EMBL" id="SFY27931.1"/>
    </source>
</evidence>
<dbReference type="Proteomes" id="UP000181909">
    <property type="component" value="Unassembled WGS sequence"/>
</dbReference>
<feature type="transmembrane region" description="Helical" evidence="2">
    <location>
        <begin position="7"/>
        <end position="26"/>
    </location>
</feature>
<dbReference type="InterPro" id="IPR027417">
    <property type="entry name" value="P-loop_NTPase"/>
</dbReference>
<dbReference type="STRING" id="1893.SAMN02787144_101619"/>
<organism evidence="3 4">
    <name type="scientific">Streptomyces atratus</name>
    <dbReference type="NCBI Taxonomy" id="1893"/>
    <lineage>
        <taxon>Bacteria</taxon>
        <taxon>Bacillati</taxon>
        <taxon>Actinomycetota</taxon>
        <taxon>Actinomycetes</taxon>
        <taxon>Kitasatosporales</taxon>
        <taxon>Streptomycetaceae</taxon>
        <taxon>Streptomyces</taxon>
    </lineage>
</organism>
<dbReference type="NCBIfam" id="NF041717">
    <property type="entry name" value="HaaA_phane_TPR"/>
    <property type="match status" value="1"/>
</dbReference>
<dbReference type="InterPro" id="IPR011990">
    <property type="entry name" value="TPR-like_helical_dom_sf"/>
</dbReference>
<evidence type="ECO:0000256" key="1">
    <source>
        <dbReference type="SAM" id="MobiDB-lite"/>
    </source>
</evidence>
<dbReference type="PRINTS" id="PR00364">
    <property type="entry name" value="DISEASERSIST"/>
</dbReference>
<dbReference type="AlphaFoldDB" id="A0A1K2DXX4"/>
<dbReference type="Gene3D" id="3.40.50.300">
    <property type="entry name" value="P-loop containing nucleotide triphosphate hydrolases"/>
    <property type="match status" value="1"/>
</dbReference>
<feature type="transmembrane region" description="Helical" evidence="2">
    <location>
        <begin position="46"/>
        <end position="67"/>
    </location>
</feature>
<evidence type="ECO:0000256" key="2">
    <source>
        <dbReference type="SAM" id="Phobius"/>
    </source>
</evidence>
<protein>
    <submittedName>
        <fullName evidence="3">Tetratricopeptide repeat-containing protein</fullName>
    </submittedName>
</protein>
<dbReference type="PANTHER" id="PTHR47691:SF3">
    <property type="entry name" value="HTH-TYPE TRANSCRIPTIONAL REGULATOR RV0890C-RELATED"/>
    <property type="match status" value="1"/>
</dbReference>
<proteinExistence type="predicted"/>
<keyword evidence="2" id="KW-0472">Membrane</keyword>
<dbReference type="Gene3D" id="1.25.40.10">
    <property type="entry name" value="Tetratricopeptide repeat domain"/>
    <property type="match status" value="2"/>
</dbReference>
<feature type="compositionally biased region" description="Polar residues" evidence="1">
    <location>
        <begin position="69"/>
        <end position="78"/>
    </location>
</feature>
<evidence type="ECO:0000313" key="4">
    <source>
        <dbReference type="Proteomes" id="UP000181909"/>
    </source>
</evidence>
<dbReference type="Pfam" id="PF13424">
    <property type="entry name" value="TPR_12"/>
    <property type="match status" value="3"/>
</dbReference>
<feature type="region of interest" description="Disordered" evidence="1">
    <location>
        <begin position="69"/>
        <end position="91"/>
    </location>
</feature>